<dbReference type="Gene3D" id="3.30.420.40">
    <property type="match status" value="1"/>
</dbReference>
<dbReference type="OrthoDB" id="2963168at2759"/>
<gene>
    <name evidence="1" type="ORF">RFI_31704</name>
</gene>
<comment type="caution">
    <text evidence="1">The sequence shown here is derived from an EMBL/GenBank/DDBJ whole genome shotgun (WGS) entry which is preliminary data.</text>
</comment>
<dbReference type="EMBL" id="ASPP01027852">
    <property type="protein sequence ID" value="ETO05692.1"/>
    <property type="molecule type" value="Genomic_DNA"/>
</dbReference>
<dbReference type="OMA" id="TELQHMM"/>
<accession>X6LX16</accession>
<dbReference type="PANTHER" id="PTHR14187:SF5">
    <property type="entry name" value="HEAT SHOCK 70 KDA PROTEIN 12A"/>
    <property type="match status" value="1"/>
</dbReference>
<dbReference type="AlphaFoldDB" id="X6LX16"/>
<dbReference type="Proteomes" id="UP000023152">
    <property type="component" value="Unassembled WGS sequence"/>
</dbReference>
<organism evidence="1 2">
    <name type="scientific">Reticulomyxa filosa</name>
    <dbReference type="NCBI Taxonomy" id="46433"/>
    <lineage>
        <taxon>Eukaryota</taxon>
        <taxon>Sar</taxon>
        <taxon>Rhizaria</taxon>
        <taxon>Retaria</taxon>
        <taxon>Foraminifera</taxon>
        <taxon>Monothalamids</taxon>
        <taxon>Reticulomyxidae</taxon>
        <taxon>Reticulomyxa</taxon>
    </lineage>
</organism>
<dbReference type="SUPFAM" id="SSF53067">
    <property type="entry name" value="Actin-like ATPase domain"/>
    <property type="match status" value="2"/>
</dbReference>
<name>X6LX16_RETFI</name>
<reference evidence="1 2" key="1">
    <citation type="journal article" date="2013" name="Curr. Biol.">
        <title>The Genome of the Foraminiferan Reticulomyxa filosa.</title>
        <authorList>
            <person name="Glockner G."/>
            <person name="Hulsmann N."/>
            <person name="Schleicher M."/>
            <person name="Noegel A.A."/>
            <person name="Eichinger L."/>
            <person name="Gallinger C."/>
            <person name="Pawlowski J."/>
            <person name="Sierra R."/>
            <person name="Euteneuer U."/>
            <person name="Pillet L."/>
            <person name="Moustafa A."/>
            <person name="Platzer M."/>
            <person name="Groth M."/>
            <person name="Szafranski K."/>
            <person name="Schliwa M."/>
        </authorList>
    </citation>
    <scope>NUCLEOTIDE SEQUENCE [LARGE SCALE GENOMIC DNA]</scope>
</reference>
<keyword evidence="2" id="KW-1185">Reference proteome</keyword>
<evidence type="ECO:0000313" key="2">
    <source>
        <dbReference type="Proteomes" id="UP000023152"/>
    </source>
</evidence>
<evidence type="ECO:0000313" key="1">
    <source>
        <dbReference type="EMBL" id="ETO05692.1"/>
    </source>
</evidence>
<dbReference type="CDD" id="cd10229">
    <property type="entry name" value="ASKHA_NBD_HSP70_HSPA12"/>
    <property type="match status" value="1"/>
</dbReference>
<feature type="non-terminal residue" evidence="1">
    <location>
        <position position="1"/>
    </location>
</feature>
<dbReference type="InterPro" id="IPR043129">
    <property type="entry name" value="ATPase_NBD"/>
</dbReference>
<sequence>KKKKKQMIEVFKTTGYKMNLIVEEHKICDIMKLLESVVRCVTDAIRAIKVSKNKGLLFEFVTLLNVTLVTKKKKFVHIFKAFAGIDFGTDGTGFAYSISDGKVYIEQKWERHLLAEVKNKTNILLDKNGKFVAFGQEATDKYISTSDRSLEFYERFKMALYDKTLEGVHEDKHDDEKKEKDLEPYLTAANGKKRKSMDVLVEALKFMRKHIMQVLRDTKVVQKVEDVQWVLTVPAIWSNTAKNRMREAAILAGLINESIPDHLIIAFEPECGSVIARKYCDFKKNDKYILLDLGGGTADIACHKILNNINVSQIYIPSGGPWGSTYIDEAFWGLLCEIFGRELMGEFKVKYPNEFIRLKENFRQAKHSYNPTSLETPKIMMDSIMDFMDMHKIDLETMSKKMREYKFKSVDNVLELDENVATLSLGHVGWKFLIDKVVDPLITHMRKLLEEPELRGCETMLCVGGLSTSPYVIERLRDVFVTDRKIIKTITAPERPISAVMEGAARFAMSPSLIAEYLMEHTYGLKCARIWEKSDGEERKLWSEEDNVFIFEDGFQVFVRKGDIMNVYHPPKLQWFQPLKKGDKEIVIEIHRSNEVSPRQCTNETFCAKGTFKLPPDWWDGIDAENKEIPIGFFFNRAEIQVRVQLKNYPENERHIKIEWLERM</sequence>
<protein>
    <submittedName>
        <fullName evidence="1">Uncharacterized protein</fullName>
    </submittedName>
</protein>
<dbReference type="PANTHER" id="PTHR14187">
    <property type="entry name" value="ALPHA KINASE/ELONGATION FACTOR 2 KINASE"/>
    <property type="match status" value="1"/>
</dbReference>
<proteinExistence type="predicted"/>